<name>A0A1V1PG23_9BACT</name>
<dbReference type="EMBL" id="ATBP01000042">
    <property type="protein sequence ID" value="ETR73703.1"/>
    <property type="molecule type" value="Genomic_DNA"/>
</dbReference>
<evidence type="ECO:0000313" key="1">
    <source>
        <dbReference type="EMBL" id="ETR73703.1"/>
    </source>
</evidence>
<evidence type="ECO:0000313" key="2">
    <source>
        <dbReference type="Proteomes" id="UP000189670"/>
    </source>
</evidence>
<sequence length="159" mass="18426">MAVPIRIPKCHQTLITMSAGMSMVAWQQAGIIDRELSYYKELSNHIGFLSFISYGDNHRTETKLLKQHIPDANIIWTRPPMMSQLPINLFWHTFLPPFNCKPFDGVKRVRTNQISGAWPGVIIAQHFKVPFILRAGYLMSKNIRLDKQAHAIKKKFLFY</sequence>
<organism evidence="1 2">
    <name type="scientific">Candidatus Magnetoglobus multicellularis str. Araruama</name>
    <dbReference type="NCBI Taxonomy" id="890399"/>
    <lineage>
        <taxon>Bacteria</taxon>
        <taxon>Pseudomonadati</taxon>
        <taxon>Thermodesulfobacteriota</taxon>
        <taxon>Desulfobacteria</taxon>
        <taxon>Desulfobacterales</taxon>
        <taxon>Desulfobacteraceae</taxon>
        <taxon>Candidatus Magnetoglobus</taxon>
    </lineage>
</organism>
<proteinExistence type="predicted"/>
<comment type="caution">
    <text evidence="1">The sequence shown here is derived from an EMBL/GenBank/DDBJ whole genome shotgun (WGS) entry which is preliminary data.</text>
</comment>
<gene>
    <name evidence="1" type="ORF">OMM_06777</name>
</gene>
<dbReference type="AlphaFoldDB" id="A0A1V1PG23"/>
<protein>
    <submittedName>
        <fullName evidence="1">Uncharacterized protein</fullName>
    </submittedName>
</protein>
<reference evidence="2" key="1">
    <citation type="submission" date="2012-11" db="EMBL/GenBank/DDBJ databases">
        <authorList>
            <person name="Lucero-Rivera Y.E."/>
            <person name="Tovar-Ramirez D."/>
        </authorList>
    </citation>
    <scope>NUCLEOTIDE SEQUENCE [LARGE SCALE GENOMIC DNA]</scope>
    <source>
        <strain evidence="2">Araruama</strain>
    </source>
</reference>
<accession>A0A1V1PG23</accession>
<dbReference type="Proteomes" id="UP000189670">
    <property type="component" value="Unassembled WGS sequence"/>
</dbReference>